<reference evidence="1" key="2">
    <citation type="submission" date="2020-11" db="EMBL/GenBank/DDBJ databases">
        <authorList>
            <person name="McCartney M.A."/>
            <person name="Auch B."/>
            <person name="Kono T."/>
            <person name="Mallez S."/>
            <person name="Becker A."/>
            <person name="Gohl D.M."/>
            <person name="Silverstein K.A.T."/>
            <person name="Koren S."/>
            <person name="Bechman K.B."/>
            <person name="Herman A."/>
            <person name="Abrahante J.E."/>
            <person name="Garbe J."/>
        </authorList>
    </citation>
    <scope>NUCLEOTIDE SEQUENCE</scope>
    <source>
        <strain evidence="1">Duluth1</strain>
        <tissue evidence="1">Whole animal</tissue>
    </source>
</reference>
<dbReference type="EMBL" id="JAIWYP010000014">
    <property type="protein sequence ID" value="KAH3713813.1"/>
    <property type="molecule type" value="Genomic_DNA"/>
</dbReference>
<reference evidence="1" key="1">
    <citation type="journal article" date="2019" name="bioRxiv">
        <title>The Genome of the Zebra Mussel, Dreissena polymorpha: A Resource for Invasive Species Research.</title>
        <authorList>
            <person name="McCartney M.A."/>
            <person name="Auch B."/>
            <person name="Kono T."/>
            <person name="Mallez S."/>
            <person name="Zhang Y."/>
            <person name="Obille A."/>
            <person name="Becker A."/>
            <person name="Abrahante J.E."/>
            <person name="Garbe J."/>
            <person name="Badalamenti J.P."/>
            <person name="Herman A."/>
            <person name="Mangelson H."/>
            <person name="Liachko I."/>
            <person name="Sullivan S."/>
            <person name="Sone E.D."/>
            <person name="Koren S."/>
            <person name="Silverstein K.A.T."/>
            <person name="Beckman K.B."/>
            <person name="Gohl D.M."/>
        </authorList>
    </citation>
    <scope>NUCLEOTIDE SEQUENCE</scope>
    <source>
        <strain evidence="1">Duluth1</strain>
        <tissue evidence="1">Whole animal</tissue>
    </source>
</reference>
<sequence>MSEMSVLCLVENPRHELWWRIYIMFASITTMRILSEAQTCSSPCLTCGTDNTCASCVDGYYLYSNKTCAPCSITGCLTCANQYSCTSCRKGKWSTMNIVFNNVALDATTIRAMSEMVSALAWTDIMAIIVCSNVRGIALIHVKKAMGHAYVNQDTLVIHAHVSVTLDAKTVIMIIIAQHAHLKNTANYVNFLVILTVMVPVIS</sequence>
<organism evidence="1 2">
    <name type="scientific">Dreissena polymorpha</name>
    <name type="common">Zebra mussel</name>
    <name type="synonym">Mytilus polymorpha</name>
    <dbReference type="NCBI Taxonomy" id="45954"/>
    <lineage>
        <taxon>Eukaryota</taxon>
        <taxon>Metazoa</taxon>
        <taxon>Spiralia</taxon>
        <taxon>Lophotrochozoa</taxon>
        <taxon>Mollusca</taxon>
        <taxon>Bivalvia</taxon>
        <taxon>Autobranchia</taxon>
        <taxon>Heteroconchia</taxon>
        <taxon>Euheterodonta</taxon>
        <taxon>Imparidentia</taxon>
        <taxon>Neoheterodontei</taxon>
        <taxon>Myida</taxon>
        <taxon>Dreissenoidea</taxon>
        <taxon>Dreissenidae</taxon>
        <taxon>Dreissena</taxon>
    </lineage>
</organism>
<comment type="caution">
    <text evidence="1">The sequence shown here is derived from an EMBL/GenBank/DDBJ whole genome shotgun (WGS) entry which is preliminary data.</text>
</comment>
<evidence type="ECO:0000313" key="2">
    <source>
        <dbReference type="Proteomes" id="UP000828390"/>
    </source>
</evidence>
<dbReference type="AlphaFoldDB" id="A0A9D4BZH1"/>
<proteinExistence type="predicted"/>
<dbReference type="SUPFAM" id="SSF57184">
    <property type="entry name" value="Growth factor receptor domain"/>
    <property type="match status" value="1"/>
</dbReference>
<dbReference type="InterPro" id="IPR009030">
    <property type="entry name" value="Growth_fac_rcpt_cys_sf"/>
</dbReference>
<evidence type="ECO:0000313" key="1">
    <source>
        <dbReference type="EMBL" id="KAH3713813.1"/>
    </source>
</evidence>
<protein>
    <submittedName>
        <fullName evidence="1">Uncharacterized protein</fullName>
    </submittedName>
</protein>
<keyword evidence="2" id="KW-1185">Reference proteome</keyword>
<dbReference type="Proteomes" id="UP000828390">
    <property type="component" value="Unassembled WGS sequence"/>
</dbReference>
<gene>
    <name evidence="1" type="ORF">DPMN_073614</name>
</gene>
<accession>A0A9D4BZH1</accession>
<name>A0A9D4BZH1_DREPO</name>